<dbReference type="SUPFAM" id="SSF55729">
    <property type="entry name" value="Acyl-CoA N-acyltransferases (Nat)"/>
    <property type="match status" value="1"/>
</dbReference>
<accession>A0A6J6CQ27</accession>
<dbReference type="AlphaFoldDB" id="A0A6J6CQ27"/>
<dbReference type="InterPro" id="IPR016181">
    <property type="entry name" value="Acyl_CoA_acyltransferase"/>
</dbReference>
<evidence type="ECO:0000256" key="1">
    <source>
        <dbReference type="SAM" id="MobiDB-lite"/>
    </source>
</evidence>
<dbReference type="EMBL" id="CAEZSU010000104">
    <property type="protein sequence ID" value="CAB4553650.1"/>
    <property type="molecule type" value="Genomic_DNA"/>
</dbReference>
<dbReference type="GO" id="GO:0016747">
    <property type="term" value="F:acyltransferase activity, transferring groups other than amino-acyl groups"/>
    <property type="evidence" value="ECO:0007669"/>
    <property type="project" value="InterPro"/>
</dbReference>
<dbReference type="Pfam" id="PF13673">
    <property type="entry name" value="Acetyltransf_10"/>
    <property type="match status" value="1"/>
</dbReference>
<sequence length="221" mass="24339">MAAPGGAKFPQAPLPPPGTPMWHVRDAKLSLGRWRCRTIGDHRFTDSSVVDGPIDTGDSFVYAYSDVDTSGHSILRINPALLPDTPPIWFVALPERNQPSPAISLVAFITKDHAPGTVISDPEFFSMAVHTSQQVGAIRWWIDSGIVDQIFVAEQWRRQHLGRALIASAQCYQVHNGWTPRLASNGRRTALGQHYAETALFPDRFAPLDDPAPPMDPPSKE</sequence>
<organism evidence="3">
    <name type="scientific">freshwater metagenome</name>
    <dbReference type="NCBI Taxonomy" id="449393"/>
    <lineage>
        <taxon>unclassified sequences</taxon>
        <taxon>metagenomes</taxon>
        <taxon>ecological metagenomes</taxon>
    </lineage>
</organism>
<evidence type="ECO:0000259" key="2">
    <source>
        <dbReference type="Pfam" id="PF13673"/>
    </source>
</evidence>
<feature type="domain" description="N-acetyltransferase" evidence="2">
    <location>
        <begin position="118"/>
        <end position="170"/>
    </location>
</feature>
<dbReference type="InterPro" id="IPR000182">
    <property type="entry name" value="GNAT_dom"/>
</dbReference>
<proteinExistence type="predicted"/>
<name>A0A6J6CQ27_9ZZZZ</name>
<dbReference type="Gene3D" id="3.40.630.30">
    <property type="match status" value="1"/>
</dbReference>
<dbReference type="CDD" id="cd04301">
    <property type="entry name" value="NAT_SF"/>
    <property type="match status" value="1"/>
</dbReference>
<reference evidence="3" key="1">
    <citation type="submission" date="2020-05" db="EMBL/GenBank/DDBJ databases">
        <authorList>
            <person name="Chiriac C."/>
            <person name="Salcher M."/>
            <person name="Ghai R."/>
            <person name="Kavagutti S V."/>
        </authorList>
    </citation>
    <scope>NUCLEOTIDE SEQUENCE</scope>
</reference>
<protein>
    <submittedName>
        <fullName evidence="3">Unannotated protein</fullName>
    </submittedName>
</protein>
<evidence type="ECO:0000313" key="3">
    <source>
        <dbReference type="EMBL" id="CAB4553650.1"/>
    </source>
</evidence>
<feature type="region of interest" description="Disordered" evidence="1">
    <location>
        <begin position="1"/>
        <end position="20"/>
    </location>
</feature>
<gene>
    <name evidence="3" type="ORF">UFOPK1495_01046</name>
</gene>